<proteinExistence type="predicted"/>
<sequence>MAPDSKRTRTRSTHPNITPLKSCVQTVFSEVYSAAVSFESRAQAPGGKRKRCVCSRRHLLGEGYVIAVSVRVIQILAATDNTRTFQGRGVSKGGAPPPLLGASHCLGRRRPTASKGSAHSLERGRPTTSEGGAGSPPYRTVSPPRTNTPVFTRKHPNHFGDN</sequence>
<feature type="compositionally biased region" description="Basic residues" evidence="1">
    <location>
        <begin position="152"/>
        <end position="162"/>
    </location>
</feature>
<feature type="region of interest" description="Disordered" evidence="1">
    <location>
        <begin position="87"/>
        <end position="162"/>
    </location>
</feature>
<name>A0ABN8HNZ1_9NEOP</name>
<dbReference type="EMBL" id="OW152822">
    <property type="protein sequence ID" value="CAH2036864.1"/>
    <property type="molecule type" value="Genomic_DNA"/>
</dbReference>
<evidence type="ECO:0000256" key="1">
    <source>
        <dbReference type="SAM" id="MobiDB-lite"/>
    </source>
</evidence>
<keyword evidence="3" id="KW-1185">Reference proteome</keyword>
<organism evidence="2 3">
    <name type="scientific">Iphiclides podalirius</name>
    <name type="common">scarce swallowtail</name>
    <dbReference type="NCBI Taxonomy" id="110791"/>
    <lineage>
        <taxon>Eukaryota</taxon>
        <taxon>Metazoa</taxon>
        <taxon>Ecdysozoa</taxon>
        <taxon>Arthropoda</taxon>
        <taxon>Hexapoda</taxon>
        <taxon>Insecta</taxon>
        <taxon>Pterygota</taxon>
        <taxon>Neoptera</taxon>
        <taxon>Endopterygota</taxon>
        <taxon>Lepidoptera</taxon>
        <taxon>Glossata</taxon>
        <taxon>Ditrysia</taxon>
        <taxon>Papilionoidea</taxon>
        <taxon>Papilionidae</taxon>
        <taxon>Papilioninae</taxon>
        <taxon>Iphiclides</taxon>
    </lineage>
</organism>
<evidence type="ECO:0000313" key="2">
    <source>
        <dbReference type="EMBL" id="CAH2036864.1"/>
    </source>
</evidence>
<dbReference type="Proteomes" id="UP000837857">
    <property type="component" value="Chromosome 10"/>
</dbReference>
<accession>A0ABN8HNZ1</accession>
<feature type="non-terminal residue" evidence="2">
    <location>
        <position position="162"/>
    </location>
</feature>
<evidence type="ECO:0000313" key="3">
    <source>
        <dbReference type="Proteomes" id="UP000837857"/>
    </source>
</evidence>
<reference evidence="2" key="1">
    <citation type="submission" date="2022-03" db="EMBL/GenBank/DDBJ databases">
        <authorList>
            <person name="Martin H S."/>
        </authorList>
    </citation>
    <scope>NUCLEOTIDE SEQUENCE</scope>
</reference>
<protein>
    <submittedName>
        <fullName evidence="2">Uncharacterized protein</fullName>
    </submittedName>
</protein>
<gene>
    <name evidence="2" type="ORF">IPOD504_LOCUS909</name>
</gene>